<name>A0A0L6UI33_9BASI</name>
<organism evidence="1 2">
    <name type="scientific">Puccinia sorghi</name>
    <dbReference type="NCBI Taxonomy" id="27349"/>
    <lineage>
        <taxon>Eukaryota</taxon>
        <taxon>Fungi</taxon>
        <taxon>Dikarya</taxon>
        <taxon>Basidiomycota</taxon>
        <taxon>Pucciniomycotina</taxon>
        <taxon>Pucciniomycetes</taxon>
        <taxon>Pucciniales</taxon>
        <taxon>Pucciniaceae</taxon>
        <taxon>Puccinia</taxon>
    </lineage>
</organism>
<proteinExistence type="predicted"/>
<dbReference type="AlphaFoldDB" id="A0A0L6UI33"/>
<comment type="caution">
    <text evidence="1">The sequence shown here is derived from an EMBL/GenBank/DDBJ whole genome shotgun (WGS) entry which is preliminary data.</text>
</comment>
<evidence type="ECO:0000313" key="2">
    <source>
        <dbReference type="Proteomes" id="UP000037035"/>
    </source>
</evidence>
<dbReference type="VEuPathDB" id="FungiDB:VP01_637g8"/>
<dbReference type="EMBL" id="LAVV01011696">
    <property type="protein sequence ID" value="KNZ47455.1"/>
    <property type="molecule type" value="Genomic_DNA"/>
</dbReference>
<accession>A0A0L6UI33</accession>
<gene>
    <name evidence="1" type="ORF">VP01_637g8</name>
</gene>
<sequence>MAAPFLPTSHTFLVLPTEQENMGGSKGSSAGIFAPWNCCACWPSWPVLPKPSTPLVSQAQFRAAVCLLSEMEILVNQIAFSAGSATSDTPGGADKQGETTLHRGVQVVSQCKSMLIQLSRMLGGGHRSWPEIPKDLTKRSIWWVQGVGPKILPVHNGGSRMSI</sequence>
<evidence type="ECO:0000313" key="1">
    <source>
        <dbReference type="EMBL" id="KNZ47455.1"/>
    </source>
</evidence>
<dbReference type="Proteomes" id="UP000037035">
    <property type="component" value="Unassembled WGS sequence"/>
</dbReference>
<reference evidence="1 2" key="1">
    <citation type="submission" date="2015-08" db="EMBL/GenBank/DDBJ databases">
        <title>Next Generation Sequencing and Analysis of the Genome of Puccinia sorghi L Schw, the Causal Agent of Maize Common Rust.</title>
        <authorList>
            <person name="Rochi L."/>
            <person name="Burguener G."/>
            <person name="Darino M."/>
            <person name="Turjanski A."/>
            <person name="Kreff E."/>
            <person name="Dieguez M.J."/>
            <person name="Sacco F."/>
        </authorList>
    </citation>
    <scope>NUCLEOTIDE SEQUENCE [LARGE SCALE GENOMIC DNA]</scope>
    <source>
        <strain evidence="1 2">RO10H11247</strain>
    </source>
</reference>
<protein>
    <submittedName>
        <fullName evidence="1">Uncharacterized protein</fullName>
    </submittedName>
</protein>
<keyword evidence="2" id="KW-1185">Reference proteome</keyword>